<accession>A0ABP5F3L4</accession>
<organism evidence="1 2">
    <name type="scientific">Catenulispora yoronensis</name>
    <dbReference type="NCBI Taxonomy" id="450799"/>
    <lineage>
        <taxon>Bacteria</taxon>
        <taxon>Bacillati</taxon>
        <taxon>Actinomycetota</taxon>
        <taxon>Actinomycetes</taxon>
        <taxon>Catenulisporales</taxon>
        <taxon>Catenulisporaceae</taxon>
        <taxon>Catenulispora</taxon>
    </lineage>
</organism>
<dbReference type="Proteomes" id="UP001500751">
    <property type="component" value="Unassembled WGS sequence"/>
</dbReference>
<evidence type="ECO:0000313" key="1">
    <source>
        <dbReference type="EMBL" id="GAA2011963.1"/>
    </source>
</evidence>
<evidence type="ECO:0000313" key="2">
    <source>
        <dbReference type="Proteomes" id="UP001500751"/>
    </source>
</evidence>
<comment type="caution">
    <text evidence="1">The sequence shown here is derived from an EMBL/GenBank/DDBJ whole genome shotgun (WGS) entry which is preliminary data.</text>
</comment>
<dbReference type="EMBL" id="BAAAQN010000001">
    <property type="protein sequence ID" value="GAA2011963.1"/>
    <property type="molecule type" value="Genomic_DNA"/>
</dbReference>
<name>A0ABP5F3L4_9ACTN</name>
<sequence length="168" mass="18051">MLMTRPSSTSSSAPASTRESRLNPLTLIGCELAYRGPHPLPPRSYTQLVALDRTGRVLDSFDVVSEVEEIRPSVLGAALVDITLPHFLFAPPTAARPIWEIFSAGLPAEPNQWAGLPTGVHSGLARLRHSARGARECARGAGRAGELFRRGRQGAAPQEHRAVAVTSR</sequence>
<keyword evidence="2" id="KW-1185">Reference proteome</keyword>
<gene>
    <name evidence="1" type="ORF">GCM10009839_02800</name>
</gene>
<proteinExistence type="predicted"/>
<reference evidence="2" key="1">
    <citation type="journal article" date="2019" name="Int. J. Syst. Evol. Microbiol.">
        <title>The Global Catalogue of Microorganisms (GCM) 10K type strain sequencing project: providing services to taxonomists for standard genome sequencing and annotation.</title>
        <authorList>
            <consortium name="The Broad Institute Genomics Platform"/>
            <consortium name="The Broad Institute Genome Sequencing Center for Infectious Disease"/>
            <person name="Wu L."/>
            <person name="Ma J."/>
        </authorList>
    </citation>
    <scope>NUCLEOTIDE SEQUENCE [LARGE SCALE GENOMIC DNA]</scope>
    <source>
        <strain evidence="2">JCM 16014</strain>
    </source>
</reference>
<protein>
    <submittedName>
        <fullName evidence="1">Uncharacterized protein</fullName>
    </submittedName>
</protein>